<dbReference type="AlphaFoldDB" id="A0A3E2WW56"/>
<organism evidence="1 2">
    <name type="scientific">Hungatella hathewayi</name>
    <dbReference type="NCBI Taxonomy" id="154046"/>
    <lineage>
        <taxon>Bacteria</taxon>
        <taxon>Bacillati</taxon>
        <taxon>Bacillota</taxon>
        <taxon>Clostridia</taxon>
        <taxon>Lachnospirales</taxon>
        <taxon>Lachnospiraceae</taxon>
        <taxon>Hungatella</taxon>
    </lineage>
</organism>
<protein>
    <submittedName>
        <fullName evidence="1">L-rhamnose mutarotase</fullName>
    </submittedName>
</protein>
<dbReference type="EMBL" id="QVIA01000010">
    <property type="protein sequence ID" value="RGC32069.1"/>
    <property type="molecule type" value="Genomic_DNA"/>
</dbReference>
<dbReference type="PANTHER" id="PTHR34389">
    <property type="entry name" value="L-RHAMNOSE MUTAROTASE"/>
    <property type="match status" value="1"/>
</dbReference>
<sequence>MADMNKEEQSMERLLMVIKVKPEMRNEYIAIHQNPWPEMLEAIRAAGFINELIWYFEDQSIIYFECEDGDYEAANERLRATEVCKKWDLTVGPWFAAEGVMPEKIFELNRDLATGFSPGADGGAP</sequence>
<accession>A0A3E2WW56</accession>
<name>A0A3E2WW56_9FIRM</name>
<evidence type="ECO:0000313" key="1">
    <source>
        <dbReference type="EMBL" id="RGC32069.1"/>
    </source>
</evidence>
<dbReference type="Pfam" id="PF05336">
    <property type="entry name" value="rhaM"/>
    <property type="match status" value="1"/>
</dbReference>
<dbReference type="Proteomes" id="UP000261111">
    <property type="component" value="Unassembled WGS sequence"/>
</dbReference>
<gene>
    <name evidence="1" type="ORF">DWX41_10635</name>
</gene>
<dbReference type="GO" id="GO:0016857">
    <property type="term" value="F:racemase and epimerase activity, acting on carbohydrates and derivatives"/>
    <property type="evidence" value="ECO:0007669"/>
    <property type="project" value="InterPro"/>
</dbReference>
<reference evidence="1 2" key="1">
    <citation type="submission" date="2018-08" db="EMBL/GenBank/DDBJ databases">
        <title>A genome reference for cultivated species of the human gut microbiota.</title>
        <authorList>
            <person name="Zou Y."/>
            <person name="Xue W."/>
            <person name="Luo G."/>
        </authorList>
    </citation>
    <scope>NUCLEOTIDE SEQUENCE [LARGE SCALE GENOMIC DNA]</scope>
    <source>
        <strain evidence="1 2">AF19-21</strain>
    </source>
</reference>
<comment type="caution">
    <text evidence="1">The sequence shown here is derived from an EMBL/GenBank/DDBJ whole genome shotgun (WGS) entry which is preliminary data.</text>
</comment>
<dbReference type="SUPFAM" id="SSF54909">
    <property type="entry name" value="Dimeric alpha+beta barrel"/>
    <property type="match status" value="1"/>
</dbReference>
<evidence type="ECO:0000313" key="2">
    <source>
        <dbReference type="Proteomes" id="UP000261111"/>
    </source>
</evidence>
<dbReference type="GO" id="GO:0019301">
    <property type="term" value="P:rhamnose catabolic process"/>
    <property type="evidence" value="ECO:0007669"/>
    <property type="project" value="TreeGrafter"/>
</dbReference>
<dbReference type="InterPro" id="IPR008000">
    <property type="entry name" value="Rham/fucose_mutarotase"/>
</dbReference>
<dbReference type="Gene3D" id="3.30.70.100">
    <property type="match status" value="1"/>
</dbReference>
<dbReference type="InterPro" id="IPR011008">
    <property type="entry name" value="Dimeric_a/b-barrel"/>
</dbReference>
<proteinExistence type="predicted"/>
<dbReference type="PANTHER" id="PTHR34389:SF2">
    <property type="entry name" value="L-RHAMNOSE MUTAROTASE"/>
    <property type="match status" value="1"/>
</dbReference>